<sequence>MSSRLARDRKEKGERKRDEAQGKEEQRRHDYVKFMAEGLKTAFDLDRRSESPRERQAPPASDPPPAAAVKKTPAAPPPTINRLPVEITPGLRPPARPVDKNPGATNNGPVDNLPGPPADMIPARPT</sequence>
<dbReference type="Proteomes" id="UP000030143">
    <property type="component" value="Unassembled WGS sequence"/>
</dbReference>
<feature type="compositionally biased region" description="Pro residues" evidence="1">
    <location>
        <begin position="114"/>
        <end position="126"/>
    </location>
</feature>
<reference evidence="2 3" key="1">
    <citation type="journal article" date="2015" name="Mol. Plant Microbe Interact.">
        <title>Genome, transcriptome, and functional analyses of Penicillium expansum provide new insights into secondary metabolism and pathogenicity.</title>
        <authorList>
            <person name="Ballester A.R."/>
            <person name="Marcet-Houben M."/>
            <person name="Levin E."/>
            <person name="Sela N."/>
            <person name="Selma-Lazaro C."/>
            <person name="Carmona L."/>
            <person name="Wisniewski M."/>
            <person name="Droby S."/>
            <person name="Gonzalez-Candelas L."/>
            <person name="Gabaldon T."/>
        </authorList>
    </citation>
    <scope>NUCLEOTIDE SEQUENCE [LARGE SCALE GENOMIC DNA]</scope>
    <source>
        <strain evidence="2 3">MD-8</strain>
    </source>
</reference>
<feature type="region of interest" description="Disordered" evidence="1">
    <location>
        <begin position="1"/>
        <end position="126"/>
    </location>
</feature>
<feature type="compositionally biased region" description="Basic and acidic residues" evidence="1">
    <location>
        <begin position="43"/>
        <end position="56"/>
    </location>
</feature>
<dbReference type="GeneID" id="27683288"/>
<dbReference type="HOGENOM" id="CLU_1982326_0_0_1"/>
<gene>
    <name evidence="2" type="ORF">PEX2_105990</name>
</gene>
<evidence type="ECO:0000313" key="2">
    <source>
        <dbReference type="EMBL" id="KGO49965.1"/>
    </source>
</evidence>
<organism evidence="2 3">
    <name type="scientific">Penicillium expansum</name>
    <name type="common">Blue mold rot fungus</name>
    <dbReference type="NCBI Taxonomy" id="27334"/>
    <lineage>
        <taxon>Eukaryota</taxon>
        <taxon>Fungi</taxon>
        <taxon>Dikarya</taxon>
        <taxon>Ascomycota</taxon>
        <taxon>Pezizomycotina</taxon>
        <taxon>Eurotiomycetes</taxon>
        <taxon>Eurotiomycetidae</taxon>
        <taxon>Eurotiales</taxon>
        <taxon>Aspergillaceae</taxon>
        <taxon>Penicillium</taxon>
    </lineage>
</organism>
<protein>
    <submittedName>
        <fullName evidence="2">Uncharacterized protein</fullName>
    </submittedName>
</protein>
<proteinExistence type="predicted"/>
<dbReference type="RefSeq" id="XP_016593354.1">
    <property type="nucleotide sequence ID" value="XM_016747867.1"/>
</dbReference>
<accession>A0A0A2JCA7</accession>
<dbReference type="AlphaFoldDB" id="A0A0A2JCA7"/>
<dbReference type="VEuPathDB" id="FungiDB:PEXP_077000"/>
<name>A0A0A2JCA7_PENEN</name>
<dbReference type="OrthoDB" id="10509782at2759"/>
<keyword evidence="3" id="KW-1185">Reference proteome</keyword>
<comment type="caution">
    <text evidence="2">The sequence shown here is derived from an EMBL/GenBank/DDBJ whole genome shotgun (WGS) entry which is preliminary data.</text>
</comment>
<feature type="compositionally biased region" description="Basic and acidic residues" evidence="1">
    <location>
        <begin position="1"/>
        <end position="32"/>
    </location>
</feature>
<evidence type="ECO:0000256" key="1">
    <source>
        <dbReference type="SAM" id="MobiDB-lite"/>
    </source>
</evidence>
<dbReference type="EMBL" id="JQFZ01000372">
    <property type="protein sequence ID" value="KGO49965.1"/>
    <property type="molecule type" value="Genomic_DNA"/>
</dbReference>
<evidence type="ECO:0000313" key="3">
    <source>
        <dbReference type="Proteomes" id="UP000030143"/>
    </source>
</evidence>